<keyword evidence="2" id="KW-1185">Reference proteome</keyword>
<organism evidence="1 2">
    <name type="scientific">Oceanisphaera psychrotolerans</name>
    <dbReference type="NCBI Taxonomy" id="1414654"/>
    <lineage>
        <taxon>Bacteria</taxon>
        <taxon>Pseudomonadati</taxon>
        <taxon>Pseudomonadota</taxon>
        <taxon>Gammaproteobacteria</taxon>
        <taxon>Aeromonadales</taxon>
        <taxon>Aeromonadaceae</taxon>
        <taxon>Oceanisphaera</taxon>
    </lineage>
</organism>
<name>A0A1J4QA49_9GAMM</name>
<dbReference type="AlphaFoldDB" id="A0A1J4QA49"/>
<proteinExistence type="predicted"/>
<sequence>MRALLTGGVVYEKIEEWICQVNASYENMRRPCTVFQKHFNDFYSHSFLETAYFVVVDKIPKPDFPELREAGLGAFIDMDAKGITYDDTYYVTKRAAHELRLHFHELVHVIQWQELTPQGFIARYIQEMQTYGYDDAPLERMAYALDAHYQASGQKFSVEQFVRKSL</sequence>
<dbReference type="EMBL" id="MDKE01000068">
    <property type="protein sequence ID" value="OIN04462.1"/>
    <property type="molecule type" value="Genomic_DNA"/>
</dbReference>
<comment type="caution">
    <text evidence="1">The sequence shown here is derived from an EMBL/GenBank/DDBJ whole genome shotgun (WGS) entry which is preliminary data.</text>
</comment>
<evidence type="ECO:0008006" key="3">
    <source>
        <dbReference type="Google" id="ProtNLM"/>
    </source>
</evidence>
<protein>
    <recommendedName>
        <fullName evidence="3">DUF4157 domain-containing protein</fullName>
    </recommendedName>
</protein>
<evidence type="ECO:0000313" key="1">
    <source>
        <dbReference type="EMBL" id="OIN04462.1"/>
    </source>
</evidence>
<dbReference type="STRING" id="1414654.BFR47_06050"/>
<gene>
    <name evidence="1" type="ORF">BFR47_06050</name>
</gene>
<dbReference type="Proteomes" id="UP000243073">
    <property type="component" value="Unassembled WGS sequence"/>
</dbReference>
<accession>A0A1J4QA49</accession>
<reference evidence="1 2" key="1">
    <citation type="submission" date="2016-07" db="EMBL/GenBank/DDBJ databases">
        <title>Draft Genome Sequence of Oceanisphaera psychrotolerans, isolated from coastal sediment samples.</title>
        <authorList>
            <person name="Zhuo S."/>
            <person name="Ruan Z."/>
        </authorList>
    </citation>
    <scope>NUCLEOTIDE SEQUENCE [LARGE SCALE GENOMIC DNA]</scope>
    <source>
        <strain evidence="1 2">LAM-WHM-ZC</strain>
    </source>
</reference>
<evidence type="ECO:0000313" key="2">
    <source>
        <dbReference type="Proteomes" id="UP000243073"/>
    </source>
</evidence>